<dbReference type="EMBL" id="JBBPBM010000002">
    <property type="protein sequence ID" value="KAK8596578.1"/>
    <property type="molecule type" value="Genomic_DNA"/>
</dbReference>
<accession>A0ABR2G7U5</accession>
<sequence length="202" mass="21301">MSHMNSSSSQRQGRGGRQGSLPRLPDPPSPLSTSILDRDTALRAEGPLEGQSQRMDGVIDEEKLSVLETCALGWVKEAVSIRVLAKEMAATGLDGFEIMWVAGSMEAELVWVSAVEQRGVVDGVALSEQSQEASAASPRKNSPVEQSGDDSSHWHESQLWGIGSTGNGRGASMVVAGASDRVVCDCGGVCREGDADFVLMGI</sequence>
<feature type="compositionally biased region" description="Low complexity" evidence="1">
    <location>
        <begin position="1"/>
        <end position="12"/>
    </location>
</feature>
<gene>
    <name evidence="2" type="ORF">V6N12_065061</name>
</gene>
<reference evidence="2 3" key="1">
    <citation type="journal article" date="2024" name="G3 (Bethesda)">
        <title>Genome assembly of Hibiscus sabdariffa L. provides insights into metabolisms of medicinal natural products.</title>
        <authorList>
            <person name="Kim T."/>
        </authorList>
    </citation>
    <scope>NUCLEOTIDE SEQUENCE [LARGE SCALE GENOMIC DNA]</scope>
    <source>
        <strain evidence="2">TK-2024</strain>
        <tissue evidence="2">Old leaves</tissue>
    </source>
</reference>
<organism evidence="2 3">
    <name type="scientific">Hibiscus sabdariffa</name>
    <name type="common">roselle</name>
    <dbReference type="NCBI Taxonomy" id="183260"/>
    <lineage>
        <taxon>Eukaryota</taxon>
        <taxon>Viridiplantae</taxon>
        <taxon>Streptophyta</taxon>
        <taxon>Embryophyta</taxon>
        <taxon>Tracheophyta</taxon>
        <taxon>Spermatophyta</taxon>
        <taxon>Magnoliopsida</taxon>
        <taxon>eudicotyledons</taxon>
        <taxon>Gunneridae</taxon>
        <taxon>Pentapetalae</taxon>
        <taxon>rosids</taxon>
        <taxon>malvids</taxon>
        <taxon>Malvales</taxon>
        <taxon>Malvaceae</taxon>
        <taxon>Malvoideae</taxon>
        <taxon>Hibiscus</taxon>
    </lineage>
</organism>
<name>A0ABR2G7U5_9ROSI</name>
<proteinExistence type="predicted"/>
<feature type="region of interest" description="Disordered" evidence="1">
    <location>
        <begin position="129"/>
        <end position="163"/>
    </location>
</feature>
<evidence type="ECO:0000313" key="2">
    <source>
        <dbReference type="EMBL" id="KAK8596578.1"/>
    </source>
</evidence>
<comment type="caution">
    <text evidence="2">The sequence shown here is derived from an EMBL/GenBank/DDBJ whole genome shotgun (WGS) entry which is preliminary data.</text>
</comment>
<keyword evidence="3" id="KW-1185">Reference proteome</keyword>
<feature type="region of interest" description="Disordered" evidence="1">
    <location>
        <begin position="1"/>
        <end position="56"/>
    </location>
</feature>
<dbReference type="Proteomes" id="UP001472677">
    <property type="component" value="Unassembled WGS sequence"/>
</dbReference>
<protein>
    <submittedName>
        <fullName evidence="2">Uncharacterized protein</fullName>
    </submittedName>
</protein>
<evidence type="ECO:0000256" key="1">
    <source>
        <dbReference type="SAM" id="MobiDB-lite"/>
    </source>
</evidence>
<evidence type="ECO:0000313" key="3">
    <source>
        <dbReference type="Proteomes" id="UP001472677"/>
    </source>
</evidence>